<dbReference type="Proteomes" id="UP001210130">
    <property type="component" value="Chromosome"/>
</dbReference>
<proteinExistence type="predicted"/>
<sequence>MTTKDNKRDSLDYSENPKGEKSATPKSNGSDNKPSSPPPPSLGKK</sequence>
<name>A0AAJ5QQ24_9ENTR</name>
<evidence type="ECO:0000256" key="1">
    <source>
        <dbReference type="SAM" id="MobiDB-lite"/>
    </source>
</evidence>
<accession>A0AAJ5QQ24</accession>
<dbReference type="RefSeq" id="WP_241181472.1">
    <property type="nucleotide sequence ID" value="NZ_CP112887.1"/>
</dbReference>
<feature type="compositionally biased region" description="Basic and acidic residues" evidence="1">
    <location>
        <begin position="1"/>
        <end position="23"/>
    </location>
</feature>
<reference evidence="2 3" key="1">
    <citation type="journal article" date="2023" name="Microbiol. Resour. Announc.">
        <title>Complete Genome Sequence of the First Colistin-Resistant Raoultella electrica Strain.</title>
        <authorList>
            <person name="Aldeia C."/>
            <person name="Campos-Madueno E.I."/>
            <person name="Sendi P."/>
            <person name="Endimiani A."/>
        </authorList>
    </citation>
    <scope>NUCLEOTIDE SEQUENCE [LARGE SCALE GENOMIC DNA]</scope>
    <source>
        <strain evidence="2 3">S2-IND-01-C</strain>
    </source>
</reference>
<evidence type="ECO:0000313" key="2">
    <source>
        <dbReference type="EMBL" id="WBW59838.1"/>
    </source>
</evidence>
<organism evidence="2 3">
    <name type="scientific">Klebsiella electrica</name>
    <dbReference type="NCBI Taxonomy" id="1259973"/>
    <lineage>
        <taxon>Bacteria</taxon>
        <taxon>Pseudomonadati</taxon>
        <taxon>Pseudomonadota</taxon>
        <taxon>Gammaproteobacteria</taxon>
        <taxon>Enterobacterales</taxon>
        <taxon>Enterobacteriaceae</taxon>
        <taxon>Klebsiella/Raoultella group</taxon>
        <taxon>Klebsiella</taxon>
    </lineage>
</organism>
<gene>
    <name evidence="2" type="ORF">OR613_17590</name>
</gene>
<feature type="region of interest" description="Disordered" evidence="1">
    <location>
        <begin position="1"/>
        <end position="45"/>
    </location>
</feature>
<feature type="compositionally biased region" description="Pro residues" evidence="1">
    <location>
        <begin position="35"/>
        <end position="45"/>
    </location>
</feature>
<dbReference type="AlphaFoldDB" id="A0AAJ5QQ24"/>
<evidence type="ECO:0000313" key="3">
    <source>
        <dbReference type="Proteomes" id="UP001210130"/>
    </source>
</evidence>
<feature type="compositionally biased region" description="Low complexity" evidence="1">
    <location>
        <begin position="25"/>
        <end position="34"/>
    </location>
</feature>
<keyword evidence="3" id="KW-1185">Reference proteome</keyword>
<dbReference type="EMBL" id="CP112887">
    <property type="protein sequence ID" value="WBW59838.1"/>
    <property type="molecule type" value="Genomic_DNA"/>
</dbReference>
<protein>
    <submittedName>
        <fullName evidence="2">Uncharacterized protein</fullName>
    </submittedName>
</protein>